<organism evidence="2 3">
    <name type="scientific">Aphanomyces stellatus</name>
    <dbReference type="NCBI Taxonomy" id="120398"/>
    <lineage>
        <taxon>Eukaryota</taxon>
        <taxon>Sar</taxon>
        <taxon>Stramenopiles</taxon>
        <taxon>Oomycota</taxon>
        <taxon>Saprolegniomycetes</taxon>
        <taxon>Saprolegniales</taxon>
        <taxon>Verrucalvaceae</taxon>
        <taxon>Aphanomyces</taxon>
    </lineage>
</organism>
<name>A0A485KP60_9STRA</name>
<dbReference type="Proteomes" id="UP000332933">
    <property type="component" value="Unassembled WGS sequence"/>
</dbReference>
<reference evidence="2 3" key="1">
    <citation type="submission" date="2019-03" db="EMBL/GenBank/DDBJ databases">
        <authorList>
            <person name="Gaulin E."/>
            <person name="Dumas B."/>
        </authorList>
    </citation>
    <scope>NUCLEOTIDE SEQUENCE [LARGE SCALE GENOMIC DNA]</scope>
    <source>
        <strain evidence="2">CBS 568.67</strain>
    </source>
</reference>
<evidence type="ECO:0000313" key="2">
    <source>
        <dbReference type="EMBL" id="VFT86707.1"/>
    </source>
</evidence>
<proteinExistence type="predicted"/>
<reference evidence="1" key="2">
    <citation type="submission" date="2019-06" db="EMBL/GenBank/DDBJ databases">
        <title>Genomics analysis of Aphanomyces spp. identifies a new class of oomycete effector associated with host adaptation.</title>
        <authorList>
            <person name="Gaulin E."/>
        </authorList>
    </citation>
    <scope>NUCLEOTIDE SEQUENCE</scope>
    <source>
        <strain evidence="1">CBS 578.67</strain>
    </source>
</reference>
<sequence>MHVVHDTLHVVVPTPERASVDVHGDQVGELDARGSTPHVFAVGKAIGGPNLLELPPDAVLADGELERVVGGQVVLLGPVHGEVAQARAGGDIEGHPRRRAVVGADLVPVQHRVVVGPRVSLVLRFPVRPRHVVDVEERSLAVAAAAVVKDAVPVSSAATGVDGQRFVEGDSDRVAALGHPAKDLDDLVEGLRANGKGKRVVDAFGGYVQAYLGATMRSTNEDDAFRPYVSSKSWRVLLLSRANAPRQRARMQS</sequence>
<evidence type="ECO:0000313" key="1">
    <source>
        <dbReference type="EMBL" id="KAF0699612.1"/>
    </source>
</evidence>
<gene>
    <name evidence="2" type="primary">Aste57867_9828</name>
    <name evidence="1" type="ORF">As57867_009789</name>
    <name evidence="2" type="ORF">ASTE57867_9828</name>
</gene>
<dbReference type="EMBL" id="VJMH01005166">
    <property type="protein sequence ID" value="KAF0699612.1"/>
    <property type="molecule type" value="Genomic_DNA"/>
</dbReference>
<evidence type="ECO:0000313" key="3">
    <source>
        <dbReference type="Proteomes" id="UP000332933"/>
    </source>
</evidence>
<dbReference type="EMBL" id="CAADRA010005187">
    <property type="protein sequence ID" value="VFT86707.1"/>
    <property type="molecule type" value="Genomic_DNA"/>
</dbReference>
<dbReference type="AlphaFoldDB" id="A0A485KP60"/>
<keyword evidence="3" id="KW-1185">Reference proteome</keyword>
<accession>A0A485KP60</accession>
<protein>
    <submittedName>
        <fullName evidence="2">Aste57867_9828 protein</fullName>
    </submittedName>
</protein>